<evidence type="ECO:0000313" key="6">
    <source>
        <dbReference type="EMBL" id="MDQ0215789.1"/>
    </source>
</evidence>
<evidence type="ECO:0000256" key="3">
    <source>
        <dbReference type="ARBA" id="ARBA00022679"/>
    </source>
</evidence>
<keyword evidence="5" id="KW-0055">Arginine biosynthesis</keyword>
<protein>
    <recommendedName>
        <fullName evidence="5">Acetylornithine aminotransferase</fullName>
        <shortName evidence="5">ACOAT</shortName>
        <ecNumber evidence="5">2.6.1.11</ecNumber>
    </recommendedName>
</protein>
<gene>
    <name evidence="5" type="primary">argD</name>
    <name evidence="6" type="ORF">J2S13_002209</name>
</gene>
<feature type="binding site" evidence="5">
    <location>
        <position position="125"/>
    </location>
    <ligand>
        <name>N(2)-acetyl-L-ornithine</name>
        <dbReference type="ChEBI" id="CHEBI:57805"/>
    </ligand>
</feature>
<dbReference type="InterPro" id="IPR004636">
    <property type="entry name" value="AcOrn/SuccOrn_fam"/>
</dbReference>
<dbReference type="GO" id="GO:0005737">
    <property type="term" value="C:cytoplasm"/>
    <property type="evidence" value="ECO:0007669"/>
    <property type="project" value="UniProtKB-SubCell"/>
</dbReference>
<dbReference type="CDD" id="cd00610">
    <property type="entry name" value="OAT_like"/>
    <property type="match status" value="1"/>
</dbReference>
<dbReference type="Proteomes" id="UP001237207">
    <property type="component" value="Unassembled WGS sequence"/>
</dbReference>
<comment type="caution">
    <text evidence="6">The sequence shown here is derived from an EMBL/GenBank/DDBJ whole genome shotgun (WGS) entry which is preliminary data.</text>
</comment>
<dbReference type="PANTHER" id="PTHR11986:SF79">
    <property type="entry name" value="ACETYLORNITHINE AMINOTRANSFERASE, MITOCHONDRIAL"/>
    <property type="match status" value="1"/>
</dbReference>
<dbReference type="InterPro" id="IPR015424">
    <property type="entry name" value="PyrdxlP-dep_Trfase"/>
</dbReference>
<evidence type="ECO:0000313" key="7">
    <source>
        <dbReference type="Proteomes" id="UP001237207"/>
    </source>
</evidence>
<dbReference type="Pfam" id="PF00202">
    <property type="entry name" value="Aminotran_3"/>
    <property type="match status" value="1"/>
</dbReference>
<organism evidence="6 7">
    <name type="scientific">Oikeobacillus pervagus</name>
    <dbReference type="NCBI Taxonomy" id="1325931"/>
    <lineage>
        <taxon>Bacteria</taxon>
        <taxon>Bacillati</taxon>
        <taxon>Bacillota</taxon>
        <taxon>Bacilli</taxon>
        <taxon>Bacillales</taxon>
        <taxon>Bacillaceae</taxon>
        <taxon>Oikeobacillus</taxon>
    </lineage>
</organism>
<feature type="binding site" evidence="5">
    <location>
        <begin position="95"/>
        <end position="96"/>
    </location>
    <ligand>
        <name>pyridoxal 5'-phosphate</name>
        <dbReference type="ChEBI" id="CHEBI:597326"/>
    </ligand>
</feature>
<evidence type="ECO:0000256" key="2">
    <source>
        <dbReference type="ARBA" id="ARBA00022605"/>
    </source>
</evidence>
<comment type="subcellular location">
    <subcellularLocation>
        <location evidence="5">Cytoplasm</location>
    </subcellularLocation>
</comment>
<keyword evidence="2 5" id="KW-0028">Amino-acid biosynthesis</keyword>
<keyword evidence="4 5" id="KW-0663">Pyridoxal phosphate</keyword>
<feature type="binding site" evidence="5">
    <location>
        <position position="264"/>
    </location>
    <ligand>
        <name>N(2)-acetyl-L-ornithine</name>
        <dbReference type="ChEBI" id="CHEBI:57805"/>
    </ligand>
</feature>
<sequence length="384" mass="41385">MSHLFPTYARWNVTPAKAEGSWLTDQSGDVYLDFTSGIGVSNLGHIPKQVKKAVDKQLQAFWHTSNLFQSPLQEETAKILAEASHLDLVFFCNSGAEANEAAIKLARKSTGRSKIITFLKSFHGRTYATMAATGQEKVKLGFGPMLETFEYVPYNDIEAVKEALDDNTAAVMLEVIQGEGGVNEGNADFLQEVEKLCHENGSLFVIDEIQTGIGRTGKPFAFQHYDLHPDIVSSAKGIANGFPLGAVIGKKELAETFSPGSHGSTFGGNPVALSAAKATLNTIFEDSFLNEVQQKGELLTSLLKEQLSGVEIVKGVKGKGLMIGIELSEEATPYVTAAREEKLLILSAGTNVIRLLPPLTVSEEEISQAVKIIASVLTAKVQIS</sequence>
<feature type="binding site" evidence="5">
    <location>
        <position position="265"/>
    </location>
    <ligand>
        <name>pyridoxal 5'-phosphate</name>
        <dbReference type="ChEBI" id="CHEBI:597326"/>
    </ligand>
</feature>
<feature type="binding site" evidence="5">
    <location>
        <begin position="207"/>
        <end position="210"/>
    </location>
    <ligand>
        <name>pyridoxal 5'-phosphate</name>
        <dbReference type="ChEBI" id="CHEBI:597326"/>
    </ligand>
</feature>
<dbReference type="HAMAP" id="MF_01107">
    <property type="entry name" value="ArgD_aminotrans_3"/>
    <property type="match status" value="1"/>
</dbReference>
<evidence type="ECO:0000256" key="5">
    <source>
        <dbReference type="HAMAP-Rule" id="MF_01107"/>
    </source>
</evidence>
<reference evidence="6" key="1">
    <citation type="submission" date="2023-07" db="EMBL/GenBank/DDBJ databases">
        <title>Genomic Encyclopedia of Type Strains, Phase IV (KMG-IV): sequencing the most valuable type-strain genomes for metagenomic binning, comparative biology and taxonomic classification.</title>
        <authorList>
            <person name="Goeker M."/>
        </authorList>
    </citation>
    <scope>NUCLEOTIDE SEQUENCE</scope>
    <source>
        <strain evidence="6">DSM 23947</strain>
    </source>
</reference>
<evidence type="ECO:0000256" key="1">
    <source>
        <dbReference type="ARBA" id="ARBA00022576"/>
    </source>
</evidence>
<dbReference type="EMBL" id="JAUSUC010000027">
    <property type="protein sequence ID" value="MDQ0215789.1"/>
    <property type="molecule type" value="Genomic_DNA"/>
</dbReference>
<keyword evidence="1 5" id="KW-0032">Aminotransferase</keyword>
<dbReference type="GO" id="GO:0003992">
    <property type="term" value="F:N2-acetyl-L-ornithine:2-oxoglutarate 5-aminotransferase activity"/>
    <property type="evidence" value="ECO:0007669"/>
    <property type="project" value="UniProtKB-UniRule"/>
</dbReference>
<dbReference type="Gene3D" id="3.90.1150.10">
    <property type="entry name" value="Aspartate Aminotransferase, domain 1"/>
    <property type="match status" value="1"/>
</dbReference>
<dbReference type="FunFam" id="3.40.640.10:FF:000004">
    <property type="entry name" value="Acetylornithine aminotransferase"/>
    <property type="match status" value="1"/>
</dbReference>
<dbReference type="NCBIfam" id="NF002325">
    <property type="entry name" value="PRK01278.1"/>
    <property type="match status" value="1"/>
</dbReference>
<dbReference type="EC" id="2.6.1.11" evidence="5"/>
<accession>A0AAJ1T001</accession>
<dbReference type="NCBIfam" id="NF002797">
    <property type="entry name" value="PRK02936.1"/>
    <property type="match status" value="1"/>
</dbReference>
<keyword evidence="5" id="KW-0963">Cytoplasm</keyword>
<dbReference type="PIRSF" id="PIRSF000521">
    <property type="entry name" value="Transaminase_4ab_Lys_Orn"/>
    <property type="match status" value="1"/>
</dbReference>
<feature type="modified residue" description="N6-(pyridoxal phosphate)lysine" evidence="5">
    <location>
        <position position="236"/>
    </location>
</feature>
<dbReference type="PANTHER" id="PTHR11986">
    <property type="entry name" value="AMINOTRANSFERASE CLASS III"/>
    <property type="match status" value="1"/>
</dbReference>
<proteinExistence type="inferred from homology"/>
<comment type="catalytic activity">
    <reaction evidence="5">
        <text>N(2)-acetyl-L-ornithine + 2-oxoglutarate = N-acetyl-L-glutamate 5-semialdehyde + L-glutamate</text>
        <dbReference type="Rhea" id="RHEA:18049"/>
        <dbReference type="ChEBI" id="CHEBI:16810"/>
        <dbReference type="ChEBI" id="CHEBI:29123"/>
        <dbReference type="ChEBI" id="CHEBI:29985"/>
        <dbReference type="ChEBI" id="CHEBI:57805"/>
        <dbReference type="EC" id="2.6.1.11"/>
    </reaction>
</comment>
<dbReference type="GO" id="GO:0030170">
    <property type="term" value="F:pyridoxal phosphate binding"/>
    <property type="evidence" value="ECO:0007669"/>
    <property type="project" value="InterPro"/>
</dbReference>
<keyword evidence="7" id="KW-1185">Reference proteome</keyword>
<dbReference type="Gene3D" id="3.40.640.10">
    <property type="entry name" value="Type I PLP-dependent aspartate aminotransferase-like (Major domain)"/>
    <property type="match status" value="1"/>
</dbReference>
<dbReference type="InterPro" id="IPR015421">
    <property type="entry name" value="PyrdxlP-dep_Trfase_major"/>
</dbReference>
<dbReference type="PROSITE" id="PS00600">
    <property type="entry name" value="AA_TRANSFER_CLASS_3"/>
    <property type="match status" value="1"/>
</dbReference>
<comment type="subunit">
    <text evidence="5">Homodimer.</text>
</comment>
<dbReference type="RefSeq" id="WP_307257794.1">
    <property type="nucleotide sequence ID" value="NZ_JAUSUC010000027.1"/>
</dbReference>
<dbReference type="InterPro" id="IPR005814">
    <property type="entry name" value="Aminotrans_3"/>
</dbReference>
<dbReference type="GO" id="GO:0006526">
    <property type="term" value="P:L-arginine biosynthetic process"/>
    <property type="evidence" value="ECO:0007669"/>
    <property type="project" value="UniProtKB-UniRule"/>
</dbReference>
<keyword evidence="3 5" id="KW-0808">Transferase</keyword>
<evidence type="ECO:0000256" key="4">
    <source>
        <dbReference type="ARBA" id="ARBA00022898"/>
    </source>
</evidence>
<feature type="binding site" evidence="5">
    <location>
        <position position="122"/>
    </location>
    <ligand>
        <name>pyridoxal 5'-phosphate</name>
        <dbReference type="ChEBI" id="CHEBI:597326"/>
    </ligand>
</feature>
<comment type="similarity">
    <text evidence="5">Belongs to the class-III pyridoxal-phosphate-dependent aminotransferase family. ArgD subfamily.</text>
</comment>
<dbReference type="AlphaFoldDB" id="A0AAJ1T001"/>
<name>A0AAJ1T001_9BACI</name>
<comment type="pathway">
    <text evidence="5">Amino-acid biosynthesis; L-arginine biosynthesis; N(2)-acetyl-L-ornithine from L-glutamate: step 4/4.</text>
</comment>
<dbReference type="NCBIfam" id="TIGR00707">
    <property type="entry name" value="argD"/>
    <property type="match status" value="1"/>
</dbReference>
<dbReference type="InterPro" id="IPR050103">
    <property type="entry name" value="Class-III_PLP-dep_AT"/>
</dbReference>
<dbReference type="GO" id="GO:0042802">
    <property type="term" value="F:identical protein binding"/>
    <property type="evidence" value="ECO:0007669"/>
    <property type="project" value="TreeGrafter"/>
</dbReference>
<dbReference type="SUPFAM" id="SSF53383">
    <property type="entry name" value="PLP-dependent transferases"/>
    <property type="match status" value="1"/>
</dbReference>
<comment type="cofactor">
    <cofactor evidence="5">
        <name>pyridoxal 5'-phosphate</name>
        <dbReference type="ChEBI" id="CHEBI:597326"/>
    </cofactor>
    <text evidence="5">Binds 1 pyridoxal phosphate per subunit.</text>
</comment>
<dbReference type="InterPro" id="IPR015422">
    <property type="entry name" value="PyrdxlP-dep_Trfase_small"/>
</dbReference>
<comment type="miscellaneous">
    <text evidence="5">May also have succinyldiaminopimelate aminotransferase activity, thus carrying out the corresponding step in lysine biosynthesis.</text>
</comment>
<dbReference type="InterPro" id="IPR049704">
    <property type="entry name" value="Aminotrans_3_PPA_site"/>
</dbReference>